<keyword evidence="8" id="KW-0560">Oxidoreductase</keyword>
<dbReference type="GO" id="GO:0046983">
    <property type="term" value="F:protein dimerization activity"/>
    <property type="evidence" value="ECO:0007669"/>
    <property type="project" value="InterPro"/>
</dbReference>
<keyword evidence="4" id="KW-0285">Flavoprotein</keyword>
<evidence type="ECO:0000259" key="14">
    <source>
        <dbReference type="Pfam" id="PF14721"/>
    </source>
</evidence>
<dbReference type="AlphaFoldDB" id="A0A158R5P0"/>
<comment type="cofactor">
    <cofactor evidence="1">
        <name>FAD</name>
        <dbReference type="ChEBI" id="CHEBI:57692"/>
    </cofactor>
</comment>
<dbReference type="PRINTS" id="PR00368">
    <property type="entry name" value="FADPNR"/>
</dbReference>
<dbReference type="Pfam" id="PF07992">
    <property type="entry name" value="Pyr_redox_2"/>
    <property type="match status" value="1"/>
</dbReference>
<keyword evidence="7" id="KW-0809">Transit peptide</keyword>
<comment type="subcellular location">
    <subcellularLocation>
        <location evidence="2">Mitochondrion</location>
    </subcellularLocation>
</comment>
<dbReference type="Proteomes" id="UP000046393">
    <property type="component" value="Unplaced"/>
</dbReference>
<dbReference type="GO" id="GO:0071949">
    <property type="term" value="F:FAD binding"/>
    <property type="evidence" value="ECO:0007669"/>
    <property type="project" value="TreeGrafter"/>
</dbReference>
<evidence type="ECO:0000256" key="10">
    <source>
        <dbReference type="ARBA" id="ARBA00023128"/>
    </source>
</evidence>
<sequence>MPFLLNVLKIHANIIQNSSKKWKNGTKASSESDGEETATTSEKFHDNLPTEIPYLLIGAGTASYYAALTIRARDADAKVLIIGDERHLPYNRPNLTKELWWYGENLEYKSLSGRMKDAFYETKGFFVSPSEIDAAEHGGVALLTGHRVVRLDISGHEAFLDDGRKIKYGKCLIATGLSPCNPAVFQDASPEVKKKISSFHTVDDFKRLYKVAKDAKSITVIGSNILASELTYSLNRKFGDKGLKVNQVFIFKEKGIVCEILPEYLSKIATDELRKAGVNVIAEKVPTNISMTEDDNAKLVLDSGEEVVTDHVIVVSETKPNTELAGPSNMEIDEKRGGFLVDAELRARTDVWVAGAVCNYYDVRLGRRRAELWDDANVTGRLAGENMTGGQKPYWHQAAFYSVIAPGVHIQGIGRTEPYLPTIAVFAKDDDVLLYRGVVFYMNGKTVVGILLYNVFGYGTDVARRIIADGRDHEESDLKEVRFLYFMKSFEDSKDQSASSRS</sequence>
<keyword evidence="6" id="KW-0274">FAD</keyword>
<dbReference type="SUPFAM" id="SSF51905">
    <property type="entry name" value="FAD/NAD(P)-binding domain"/>
    <property type="match status" value="2"/>
</dbReference>
<keyword evidence="9" id="KW-0520">NAD</keyword>
<evidence type="ECO:0000256" key="8">
    <source>
        <dbReference type="ARBA" id="ARBA00023002"/>
    </source>
</evidence>
<dbReference type="Gene3D" id="3.30.390.30">
    <property type="match status" value="1"/>
</dbReference>
<evidence type="ECO:0000313" key="15">
    <source>
        <dbReference type="Proteomes" id="UP000046393"/>
    </source>
</evidence>
<name>A0A158R5P0_9BILA</name>
<keyword evidence="5" id="KW-0053">Apoptosis</keyword>
<dbReference type="GO" id="GO:0005739">
    <property type="term" value="C:mitochondrion"/>
    <property type="evidence" value="ECO:0007669"/>
    <property type="project" value="UniProtKB-SubCell"/>
</dbReference>
<dbReference type="SMART" id="SM01353">
    <property type="entry name" value="AIF_C"/>
    <property type="match status" value="1"/>
</dbReference>
<evidence type="ECO:0000256" key="9">
    <source>
        <dbReference type="ARBA" id="ARBA00023027"/>
    </source>
</evidence>
<dbReference type="Pfam" id="PF14721">
    <property type="entry name" value="AIF_C"/>
    <property type="match status" value="2"/>
</dbReference>
<dbReference type="WBParaSite" id="SMUV_0000762401-mRNA-1">
    <property type="protein sequence ID" value="SMUV_0000762401-mRNA-1"/>
    <property type="gene ID" value="SMUV_0000762401"/>
</dbReference>
<feature type="domain" description="Mitochondrial apoptosis-inducing factor C-terminal" evidence="14">
    <location>
        <begin position="436"/>
        <end position="468"/>
    </location>
</feature>
<feature type="domain" description="Mitochondrial apoptosis-inducing factor C-terminal" evidence="14">
    <location>
        <begin position="383"/>
        <end position="430"/>
    </location>
</feature>
<accession>A0A158R5P0</accession>
<evidence type="ECO:0000259" key="13">
    <source>
        <dbReference type="Pfam" id="PF07992"/>
    </source>
</evidence>
<dbReference type="GO" id="GO:0006915">
    <property type="term" value="P:apoptotic process"/>
    <property type="evidence" value="ECO:0007669"/>
    <property type="project" value="UniProtKB-KW"/>
</dbReference>
<evidence type="ECO:0000256" key="5">
    <source>
        <dbReference type="ARBA" id="ARBA00022703"/>
    </source>
</evidence>
<feature type="region of interest" description="Disordered" evidence="12">
    <location>
        <begin position="23"/>
        <end position="43"/>
    </location>
</feature>
<dbReference type="PANTHER" id="PTHR43557">
    <property type="entry name" value="APOPTOSIS-INDUCING FACTOR 1"/>
    <property type="match status" value="1"/>
</dbReference>
<feature type="domain" description="FAD/NAD(P)-binding" evidence="13">
    <location>
        <begin position="55"/>
        <end position="376"/>
    </location>
</feature>
<dbReference type="InterPro" id="IPR050446">
    <property type="entry name" value="FAD-oxidoreductase/Apoptosis"/>
</dbReference>
<feature type="compositionally biased region" description="Polar residues" evidence="12">
    <location>
        <begin position="26"/>
        <end position="41"/>
    </location>
</feature>
<keyword evidence="15" id="KW-1185">Reference proteome</keyword>
<reference evidence="16" key="1">
    <citation type="submission" date="2016-04" db="UniProtKB">
        <authorList>
            <consortium name="WormBaseParasite"/>
        </authorList>
    </citation>
    <scope>IDENTIFICATION</scope>
</reference>
<dbReference type="STRING" id="451379.A0A158R5P0"/>
<evidence type="ECO:0000256" key="12">
    <source>
        <dbReference type="SAM" id="MobiDB-lite"/>
    </source>
</evidence>
<evidence type="ECO:0000256" key="4">
    <source>
        <dbReference type="ARBA" id="ARBA00022630"/>
    </source>
</evidence>
<evidence type="ECO:0000256" key="3">
    <source>
        <dbReference type="ARBA" id="ARBA00006442"/>
    </source>
</evidence>
<proteinExistence type="inferred from homology"/>
<keyword evidence="10" id="KW-0496">Mitochondrion</keyword>
<dbReference type="InterPro" id="IPR029324">
    <property type="entry name" value="AIF_C"/>
</dbReference>
<evidence type="ECO:0000256" key="1">
    <source>
        <dbReference type="ARBA" id="ARBA00001974"/>
    </source>
</evidence>
<dbReference type="PANTHER" id="PTHR43557:SF4">
    <property type="entry name" value="APOPTOSIS-INDUCING FACTOR 1, MITOCHONDRIAL"/>
    <property type="match status" value="1"/>
</dbReference>
<dbReference type="Gene3D" id="3.50.50.60">
    <property type="entry name" value="FAD/NAD(P)-binding domain"/>
    <property type="match status" value="2"/>
</dbReference>
<dbReference type="InterPro" id="IPR016156">
    <property type="entry name" value="FAD/NAD-linked_Rdtase_dimer_sf"/>
</dbReference>
<evidence type="ECO:0000256" key="7">
    <source>
        <dbReference type="ARBA" id="ARBA00022946"/>
    </source>
</evidence>
<evidence type="ECO:0000256" key="11">
    <source>
        <dbReference type="ARBA" id="ARBA00047786"/>
    </source>
</evidence>
<organism evidence="15 16">
    <name type="scientific">Syphacia muris</name>
    <dbReference type="NCBI Taxonomy" id="451379"/>
    <lineage>
        <taxon>Eukaryota</taxon>
        <taxon>Metazoa</taxon>
        <taxon>Ecdysozoa</taxon>
        <taxon>Nematoda</taxon>
        <taxon>Chromadorea</taxon>
        <taxon>Rhabditida</taxon>
        <taxon>Spirurina</taxon>
        <taxon>Oxyuridomorpha</taxon>
        <taxon>Oxyuroidea</taxon>
        <taxon>Oxyuridae</taxon>
        <taxon>Syphacia</taxon>
    </lineage>
</organism>
<evidence type="ECO:0000256" key="6">
    <source>
        <dbReference type="ARBA" id="ARBA00022827"/>
    </source>
</evidence>
<comment type="catalytic activity">
    <reaction evidence="11">
        <text>A + NADH + H(+) = AH2 + NAD(+)</text>
        <dbReference type="Rhea" id="RHEA:11356"/>
        <dbReference type="ChEBI" id="CHEBI:13193"/>
        <dbReference type="ChEBI" id="CHEBI:15378"/>
        <dbReference type="ChEBI" id="CHEBI:17499"/>
        <dbReference type="ChEBI" id="CHEBI:57540"/>
        <dbReference type="ChEBI" id="CHEBI:57945"/>
    </reaction>
</comment>
<comment type="similarity">
    <text evidence="3">Belongs to the FAD-dependent oxidoreductase family.</text>
</comment>
<dbReference type="GO" id="GO:0016174">
    <property type="term" value="F:NAD(P)H oxidase H2O2-forming activity"/>
    <property type="evidence" value="ECO:0007669"/>
    <property type="project" value="TreeGrafter"/>
</dbReference>
<dbReference type="InterPro" id="IPR036188">
    <property type="entry name" value="FAD/NAD-bd_sf"/>
</dbReference>
<dbReference type="SUPFAM" id="SSF55424">
    <property type="entry name" value="FAD/NAD-linked reductases, dimerisation (C-terminal) domain"/>
    <property type="match status" value="1"/>
</dbReference>
<dbReference type="InterPro" id="IPR023753">
    <property type="entry name" value="FAD/NAD-binding_dom"/>
</dbReference>
<evidence type="ECO:0000256" key="2">
    <source>
        <dbReference type="ARBA" id="ARBA00004173"/>
    </source>
</evidence>
<protein>
    <submittedName>
        <fullName evidence="16">Pyr_redox_2 domain-containing protein</fullName>
    </submittedName>
</protein>
<evidence type="ECO:0000313" key="16">
    <source>
        <dbReference type="WBParaSite" id="SMUV_0000762401-mRNA-1"/>
    </source>
</evidence>
<dbReference type="GO" id="GO:0033108">
    <property type="term" value="P:mitochondrial respiratory chain complex assembly"/>
    <property type="evidence" value="ECO:0007669"/>
    <property type="project" value="TreeGrafter"/>
</dbReference>